<dbReference type="AlphaFoldDB" id="A0AAV7PMI3"/>
<sequence>MRGLRESSGGQAQVVLGVVKKEMRLACATIEKDMVSLKATVLASNYSEDHEHLRLRQSELIALAENQARQYAIAVQRRLYYVGDKAGKLLAWLAWRDRERTWVLRVENSDRVTQTTGVAIAETFADY</sequence>
<evidence type="ECO:0000313" key="2">
    <source>
        <dbReference type="Proteomes" id="UP001066276"/>
    </source>
</evidence>
<name>A0AAV7PMI3_PLEWA</name>
<accession>A0AAV7PMI3</accession>
<protein>
    <submittedName>
        <fullName evidence="1">Uncharacterized protein</fullName>
    </submittedName>
</protein>
<proteinExistence type="predicted"/>
<evidence type="ECO:0000313" key="1">
    <source>
        <dbReference type="EMBL" id="KAJ1128447.1"/>
    </source>
</evidence>
<comment type="caution">
    <text evidence="1">The sequence shown here is derived from an EMBL/GenBank/DDBJ whole genome shotgun (WGS) entry which is preliminary data.</text>
</comment>
<keyword evidence="2" id="KW-1185">Reference proteome</keyword>
<reference evidence="1" key="1">
    <citation type="journal article" date="2022" name="bioRxiv">
        <title>Sequencing and chromosome-scale assembly of the giantPleurodeles waltlgenome.</title>
        <authorList>
            <person name="Brown T."/>
            <person name="Elewa A."/>
            <person name="Iarovenko S."/>
            <person name="Subramanian E."/>
            <person name="Araus A.J."/>
            <person name="Petzold A."/>
            <person name="Susuki M."/>
            <person name="Suzuki K.-i.T."/>
            <person name="Hayashi T."/>
            <person name="Toyoda A."/>
            <person name="Oliveira C."/>
            <person name="Osipova E."/>
            <person name="Leigh N.D."/>
            <person name="Simon A."/>
            <person name="Yun M.H."/>
        </authorList>
    </citation>
    <scope>NUCLEOTIDE SEQUENCE</scope>
    <source>
        <strain evidence="1">20211129_DDA</strain>
        <tissue evidence="1">Liver</tissue>
    </source>
</reference>
<organism evidence="1 2">
    <name type="scientific">Pleurodeles waltl</name>
    <name type="common">Iberian ribbed newt</name>
    <dbReference type="NCBI Taxonomy" id="8319"/>
    <lineage>
        <taxon>Eukaryota</taxon>
        <taxon>Metazoa</taxon>
        <taxon>Chordata</taxon>
        <taxon>Craniata</taxon>
        <taxon>Vertebrata</taxon>
        <taxon>Euteleostomi</taxon>
        <taxon>Amphibia</taxon>
        <taxon>Batrachia</taxon>
        <taxon>Caudata</taxon>
        <taxon>Salamandroidea</taxon>
        <taxon>Salamandridae</taxon>
        <taxon>Pleurodelinae</taxon>
        <taxon>Pleurodeles</taxon>
    </lineage>
</organism>
<gene>
    <name evidence="1" type="ORF">NDU88_006825</name>
</gene>
<dbReference type="EMBL" id="JANPWB010000011">
    <property type="protein sequence ID" value="KAJ1128447.1"/>
    <property type="molecule type" value="Genomic_DNA"/>
</dbReference>
<dbReference type="Proteomes" id="UP001066276">
    <property type="component" value="Chromosome 7"/>
</dbReference>